<dbReference type="STRING" id="121292.AU252_20175"/>
<evidence type="ECO:0000313" key="3">
    <source>
        <dbReference type="Proteomes" id="UP000065151"/>
    </source>
</evidence>
<dbReference type="AlphaFoldDB" id="A0A0U3FVX8"/>
<evidence type="ECO:0008006" key="4">
    <source>
        <dbReference type="Google" id="ProtNLM"/>
    </source>
</evidence>
<evidence type="ECO:0000256" key="1">
    <source>
        <dbReference type="SAM" id="Phobius"/>
    </source>
</evidence>
<dbReference type="KEGG" id="psul:AU252_20175"/>
<evidence type="ECO:0000313" key="2">
    <source>
        <dbReference type="EMBL" id="ALV43191.1"/>
    </source>
</evidence>
<accession>A0A0U3FVX8</accession>
<protein>
    <recommendedName>
        <fullName evidence="4">DUF4381 domain-containing protein</fullName>
    </recommendedName>
</protein>
<name>A0A0U3FVX8_9MICC</name>
<keyword evidence="1" id="KW-1133">Transmembrane helix</keyword>
<reference evidence="2 3" key="1">
    <citation type="submission" date="2015-12" db="EMBL/GenBank/DDBJ databases">
        <authorList>
            <person name="Shamseldin A."/>
            <person name="Moawad H."/>
            <person name="Abd El-Rahim W.M."/>
            <person name="Sadowsky M.J."/>
        </authorList>
    </citation>
    <scope>NUCLEOTIDE SEQUENCE [LARGE SCALE GENOMIC DNA]</scope>
    <source>
        <strain evidence="2 3">Ar51</strain>
    </source>
</reference>
<proteinExistence type="predicted"/>
<dbReference type="EMBL" id="CP013747">
    <property type="protein sequence ID" value="ALV43191.1"/>
    <property type="molecule type" value="Genomic_DNA"/>
</dbReference>
<dbReference type="Proteomes" id="UP000065151">
    <property type="component" value="Chromosome"/>
</dbReference>
<keyword evidence="1" id="KW-0472">Membrane</keyword>
<gene>
    <name evidence="2" type="ORF">AU252_20175</name>
</gene>
<sequence length="156" mass="17056">MQADPGIYGPLQYSQAWLWTGLALLAAVLGWYAFVFLSTRKPKLTEQAPRFTPPSDLEGLKEAYLQRIDAVTADAAAGLLTARESHQELSLLVRRFARDVTGIDAPRMTLAELHGHPLPPVAEAVGKIYPGEFGLEPLPPVPQSAATARQAVRQWN</sequence>
<feature type="transmembrane region" description="Helical" evidence="1">
    <location>
        <begin position="16"/>
        <end position="37"/>
    </location>
</feature>
<organism evidence="2">
    <name type="scientific">Pseudarthrobacter sulfonivorans</name>
    <dbReference type="NCBI Taxonomy" id="121292"/>
    <lineage>
        <taxon>Bacteria</taxon>
        <taxon>Bacillati</taxon>
        <taxon>Actinomycetota</taxon>
        <taxon>Actinomycetes</taxon>
        <taxon>Micrococcales</taxon>
        <taxon>Micrococcaceae</taxon>
        <taxon>Pseudarthrobacter</taxon>
    </lineage>
</organism>
<dbReference type="RefSeq" id="WP_058932237.1">
    <property type="nucleotide sequence ID" value="NZ_CP013747.1"/>
</dbReference>
<keyword evidence="1" id="KW-0812">Transmembrane</keyword>